<evidence type="ECO:0000256" key="1">
    <source>
        <dbReference type="SAM" id="MobiDB-lite"/>
    </source>
</evidence>
<feature type="compositionally biased region" description="Low complexity" evidence="1">
    <location>
        <begin position="27"/>
        <end position="45"/>
    </location>
</feature>
<feature type="signal peptide" evidence="2">
    <location>
        <begin position="1"/>
        <end position="19"/>
    </location>
</feature>
<proteinExistence type="predicted"/>
<dbReference type="Proteomes" id="UP000272400">
    <property type="component" value="Unassembled WGS sequence"/>
</dbReference>
<feature type="compositionally biased region" description="Polar residues" evidence="1">
    <location>
        <begin position="56"/>
        <end position="79"/>
    </location>
</feature>
<feature type="chain" id="PRO_5038839849" evidence="2">
    <location>
        <begin position="20"/>
        <end position="160"/>
    </location>
</feature>
<dbReference type="AlphaFoldDB" id="A0A3N1DAM0"/>
<dbReference type="RefSeq" id="WP_170201763.1">
    <property type="nucleotide sequence ID" value="NZ_RJKE01000001.1"/>
</dbReference>
<evidence type="ECO:0000313" key="3">
    <source>
        <dbReference type="EMBL" id="ROO90582.1"/>
    </source>
</evidence>
<gene>
    <name evidence="3" type="ORF">EDD29_8313</name>
</gene>
<organism evidence="3 4">
    <name type="scientific">Actinocorallia herbida</name>
    <dbReference type="NCBI Taxonomy" id="58109"/>
    <lineage>
        <taxon>Bacteria</taxon>
        <taxon>Bacillati</taxon>
        <taxon>Actinomycetota</taxon>
        <taxon>Actinomycetes</taxon>
        <taxon>Streptosporangiales</taxon>
        <taxon>Thermomonosporaceae</taxon>
        <taxon>Actinocorallia</taxon>
    </lineage>
</organism>
<reference evidence="3 4" key="1">
    <citation type="submission" date="2018-11" db="EMBL/GenBank/DDBJ databases">
        <title>Sequencing the genomes of 1000 actinobacteria strains.</title>
        <authorList>
            <person name="Klenk H.-P."/>
        </authorList>
    </citation>
    <scope>NUCLEOTIDE SEQUENCE [LARGE SCALE GENOMIC DNA]</scope>
    <source>
        <strain evidence="3 4">DSM 44254</strain>
    </source>
</reference>
<dbReference type="PROSITE" id="PS51257">
    <property type="entry name" value="PROKAR_LIPOPROTEIN"/>
    <property type="match status" value="1"/>
</dbReference>
<keyword evidence="4" id="KW-1185">Reference proteome</keyword>
<comment type="caution">
    <text evidence="3">The sequence shown here is derived from an EMBL/GenBank/DDBJ whole genome shotgun (WGS) entry which is preliminary data.</text>
</comment>
<keyword evidence="2" id="KW-0732">Signal</keyword>
<accession>A0A3N1DAM0</accession>
<protein>
    <submittedName>
        <fullName evidence="3">Uncharacterized protein</fullName>
    </submittedName>
</protein>
<sequence>MRKILITGVAAVLALGLTACNGEVDGGSAAAPPSAPAPSGTATPGEISTPDAPSAPSGTSTPQNPGGSDTSSEQQGQQITEKWGTLSYLAPGKFLVGDVAFFTATDTAFYVAGGTCPDGTVPADESKCSLDGFDEWVQNAPHNAVVEFSGQSATLIRETQ</sequence>
<dbReference type="EMBL" id="RJKE01000001">
    <property type="protein sequence ID" value="ROO90582.1"/>
    <property type="molecule type" value="Genomic_DNA"/>
</dbReference>
<name>A0A3N1DAM0_9ACTN</name>
<evidence type="ECO:0000313" key="4">
    <source>
        <dbReference type="Proteomes" id="UP000272400"/>
    </source>
</evidence>
<feature type="region of interest" description="Disordered" evidence="1">
    <location>
        <begin position="27"/>
        <end position="79"/>
    </location>
</feature>
<evidence type="ECO:0000256" key="2">
    <source>
        <dbReference type="SAM" id="SignalP"/>
    </source>
</evidence>